<dbReference type="PROSITE" id="PS51625">
    <property type="entry name" value="SAM_MT_TRMB"/>
    <property type="match status" value="1"/>
</dbReference>
<comment type="caution">
    <text evidence="7">Lacks conserved residue(s) required for the propagation of feature annotation.</text>
</comment>
<evidence type="ECO:0000256" key="10">
    <source>
        <dbReference type="SAM" id="Coils"/>
    </source>
</evidence>
<dbReference type="NCBIfam" id="TIGR00091">
    <property type="entry name" value="tRNA (guanosine(46)-N7)-methyltransferase TrmB"/>
    <property type="match status" value="1"/>
</dbReference>
<dbReference type="SUPFAM" id="SSF53335">
    <property type="entry name" value="S-adenosyl-L-methionine-dependent methyltransferases"/>
    <property type="match status" value="1"/>
</dbReference>
<dbReference type="RefSeq" id="WP_158410486.1">
    <property type="nucleotide sequence ID" value="NZ_CP056023.1"/>
</dbReference>
<dbReference type="UniPathway" id="UPA00989"/>
<feature type="site" description="Transition state stabilizer" evidence="9">
    <location>
        <position position="122"/>
    </location>
</feature>
<reference evidence="12 13" key="1">
    <citation type="submission" date="2017-08" db="EMBL/GenBank/DDBJ databases">
        <title>Analysis of Fusobacterium persistence and antibiotic response in human colorectal.</title>
        <authorList>
            <person name="Bullman S."/>
        </authorList>
    </citation>
    <scope>NUCLEOTIDE SEQUENCE [LARGE SCALE GENOMIC DNA]</scope>
    <source>
        <strain evidence="12 13">P2_CP</strain>
    </source>
</reference>
<dbReference type="InterPro" id="IPR003358">
    <property type="entry name" value="tRNA_(Gua-N-7)_MeTrfase_Trmb"/>
</dbReference>
<dbReference type="InterPro" id="IPR055361">
    <property type="entry name" value="tRNA_methyltr_TrmB_bact"/>
</dbReference>
<dbReference type="InterPro" id="IPR029063">
    <property type="entry name" value="SAM-dependent_MTases_sf"/>
</dbReference>
<keyword evidence="4 7" id="KW-0808">Transferase</keyword>
<dbReference type="PANTHER" id="PTHR42755:SF1">
    <property type="entry name" value="3-DEOXY-D-MANNO-OCTULOSONIC ACID TRANSFERASE, MITOCHONDRIAL-RELATED"/>
    <property type="match status" value="1"/>
</dbReference>
<gene>
    <name evidence="7" type="primary">trmB</name>
    <name evidence="12" type="ORF">CI114_09750</name>
</gene>
<evidence type="ECO:0000256" key="3">
    <source>
        <dbReference type="ARBA" id="ARBA00022603"/>
    </source>
</evidence>
<feature type="binding site" evidence="7">
    <location>
        <position position="470"/>
    </location>
    <ligand>
        <name>S-adenosyl-L-methionine</name>
        <dbReference type="ChEBI" id="CHEBI:59789"/>
    </ligand>
</feature>
<dbReference type="Proteomes" id="UP000230719">
    <property type="component" value="Unassembled WGS sequence"/>
</dbReference>
<dbReference type="InterPro" id="IPR039901">
    <property type="entry name" value="Kdotransferase"/>
</dbReference>
<evidence type="ECO:0000313" key="13">
    <source>
        <dbReference type="Proteomes" id="UP000230719"/>
    </source>
</evidence>
<feature type="site" description="Transition state stabilizer" evidence="9">
    <location>
        <position position="200"/>
    </location>
</feature>
<dbReference type="GO" id="GO:0005886">
    <property type="term" value="C:plasma membrane"/>
    <property type="evidence" value="ECO:0007669"/>
    <property type="project" value="TreeGrafter"/>
</dbReference>
<dbReference type="HAMAP" id="MF_01057">
    <property type="entry name" value="tRNA_methyltr_TrmB"/>
    <property type="match status" value="1"/>
</dbReference>
<feature type="binding site" evidence="7">
    <location>
        <begin position="617"/>
        <end position="620"/>
    </location>
    <ligand>
        <name>substrate</name>
    </ligand>
</feature>
<evidence type="ECO:0000256" key="5">
    <source>
        <dbReference type="ARBA" id="ARBA00022691"/>
    </source>
</evidence>
<sequence>MYNLLRKIVLTLYKPFMKEKMKAFINKRLNQDFSDLKDEEYIWIHCSSVGEVNLSEDLVKKFYSISRKNILISVFTDTGYENAVKKYSDKKKIKVIYFPVDDKKKINEILNKIKLKLLVLVETELWPNLINEVNEKNSRIIVVNGRISDRSYPRYKKLKFLLKSMLQKIDFFYMQSEIDKERIISLGADGNKTENVGNLKFSISLEKYSDIEKEEYRKFLNVGDRKVFVAGSTRTGEDEVILDVFKKLKNYVLIIVPRHLDRLAKIENLIKENNLTYVKYSELENKVSTGKEYIILVDKMGVLRKLYSISDIAFVGGTLVNIGGHNLLEPLFYRKAVIFGKYTQNVVDIAKEILRRKIGFQVENVEEFVKAIENIENEKNSDEEINSFFEENRLIALNIVKKENLIMNNIKEEAKDLWKHFFHSEKSNYNMYMYKLLDYPEYIMYDNNVIKEKKSKWSEYFGNSNPIAVEIGTGSGNFMYQLAERNPNKNFIGLELRFKRLVLAAEKCKKRNIKNVVFLRKRGEELEDFLADNEISEMYINFPDPWEGTEKNRIIQERLFKTLDKIMKKDGMLYFKTDHDIYYNDVLELVEILDNYKVIYHTSDLHNSEKAENNIKTEFEQLFLHKHNKNINYIEIKKIV</sequence>
<dbReference type="GO" id="GO:0008176">
    <property type="term" value="F:tRNA (guanine(46)-N7)-methyltransferase activity"/>
    <property type="evidence" value="ECO:0007669"/>
    <property type="project" value="UniProtKB-UniRule"/>
</dbReference>
<evidence type="ECO:0000256" key="6">
    <source>
        <dbReference type="ARBA" id="ARBA00022694"/>
    </source>
</evidence>
<comment type="caution">
    <text evidence="12">The sequence shown here is derived from an EMBL/GenBank/DDBJ whole genome shotgun (WGS) entry which is preliminary data.</text>
</comment>
<evidence type="ECO:0000256" key="1">
    <source>
        <dbReference type="ARBA" id="ARBA00000142"/>
    </source>
</evidence>
<dbReference type="EMBL" id="NPND01000035">
    <property type="protein sequence ID" value="PIM89100.1"/>
    <property type="molecule type" value="Genomic_DNA"/>
</dbReference>
<evidence type="ECO:0000256" key="8">
    <source>
        <dbReference type="PIRSR" id="PIRSR639901-1"/>
    </source>
</evidence>
<comment type="catalytic activity">
    <reaction evidence="1 7">
        <text>guanosine(46) in tRNA + S-adenosyl-L-methionine = N(7)-methylguanosine(46) in tRNA + S-adenosyl-L-homocysteine</text>
        <dbReference type="Rhea" id="RHEA:42708"/>
        <dbReference type="Rhea" id="RHEA-COMP:10188"/>
        <dbReference type="Rhea" id="RHEA-COMP:10189"/>
        <dbReference type="ChEBI" id="CHEBI:57856"/>
        <dbReference type="ChEBI" id="CHEBI:59789"/>
        <dbReference type="ChEBI" id="CHEBI:74269"/>
        <dbReference type="ChEBI" id="CHEBI:74480"/>
        <dbReference type="EC" id="2.1.1.33"/>
    </reaction>
</comment>
<dbReference type="FunFam" id="3.40.50.2000:FF:000432">
    <property type="entry name" value="3-deoxy-D-manno-octulosonic acid transferase"/>
    <property type="match status" value="1"/>
</dbReference>
<dbReference type="Gene3D" id="3.40.50.2000">
    <property type="entry name" value="Glycogen Phosphorylase B"/>
    <property type="match status" value="1"/>
</dbReference>
<dbReference type="SUPFAM" id="SSF53756">
    <property type="entry name" value="UDP-Glycosyltransferase/glycogen phosphorylase"/>
    <property type="match status" value="1"/>
</dbReference>
<organism evidence="12 13">
    <name type="scientific">Fusobacterium animalis</name>
    <dbReference type="NCBI Taxonomy" id="76859"/>
    <lineage>
        <taxon>Bacteria</taxon>
        <taxon>Fusobacteriati</taxon>
        <taxon>Fusobacteriota</taxon>
        <taxon>Fusobacteriia</taxon>
        <taxon>Fusobacteriales</taxon>
        <taxon>Fusobacteriaceae</taxon>
        <taxon>Fusobacterium</taxon>
    </lineage>
</organism>
<comment type="similarity">
    <text evidence="7">Belongs to the class I-like SAM-binding methyltransferase superfamily. TrmB family.</text>
</comment>
<feature type="binding site" evidence="7">
    <location>
        <position position="495"/>
    </location>
    <ligand>
        <name>S-adenosyl-L-methionine</name>
        <dbReference type="ChEBI" id="CHEBI:59789"/>
    </ligand>
</feature>
<dbReference type="InterPro" id="IPR038107">
    <property type="entry name" value="Glycos_transf_N_sf"/>
</dbReference>
<dbReference type="Gene3D" id="3.40.50.150">
    <property type="entry name" value="Vaccinia Virus protein VP39"/>
    <property type="match status" value="1"/>
</dbReference>
<feature type="active site" description="Proton acceptor" evidence="8">
    <location>
        <position position="51"/>
    </location>
</feature>
<evidence type="ECO:0000259" key="11">
    <source>
        <dbReference type="Pfam" id="PF04413"/>
    </source>
</evidence>
<accession>A0A2G9F7F5</accession>
<dbReference type="EC" id="2.1.1.33" evidence="7"/>
<feature type="domain" description="3-deoxy-D-manno-octulosonic-acid transferase N-terminal" evidence="11">
    <location>
        <begin position="36"/>
        <end position="202"/>
    </location>
</feature>
<dbReference type="PANTHER" id="PTHR42755">
    <property type="entry name" value="3-DEOXY-MANNO-OCTULOSONATE CYTIDYLYLTRANSFERASE"/>
    <property type="match status" value="1"/>
</dbReference>
<evidence type="ECO:0000256" key="4">
    <source>
        <dbReference type="ARBA" id="ARBA00022679"/>
    </source>
</evidence>
<name>A0A2G9F7F5_9FUSO</name>
<protein>
    <recommendedName>
        <fullName evidence="7">tRNA (guanine-N(7)-)-methyltransferase</fullName>
        <ecNumber evidence="7">2.1.1.33</ecNumber>
    </recommendedName>
    <alternativeName>
        <fullName evidence="7">tRNA (guanine(46)-N(7))-methyltransferase</fullName>
    </alternativeName>
    <alternativeName>
        <fullName evidence="7">tRNA(m7G46)-methyltransferase</fullName>
    </alternativeName>
</protein>
<evidence type="ECO:0000256" key="9">
    <source>
        <dbReference type="PIRSR" id="PIRSR639901-2"/>
    </source>
</evidence>
<dbReference type="GO" id="GO:0009245">
    <property type="term" value="P:lipid A biosynthetic process"/>
    <property type="evidence" value="ECO:0007669"/>
    <property type="project" value="TreeGrafter"/>
</dbReference>
<dbReference type="Pfam" id="PF02390">
    <property type="entry name" value="Methyltransf_4"/>
    <property type="match status" value="1"/>
</dbReference>
<evidence type="ECO:0000313" key="12">
    <source>
        <dbReference type="EMBL" id="PIM89100.1"/>
    </source>
</evidence>
<comment type="pathway">
    <text evidence="7">tRNA modification; N(7)-methylguanine-tRNA biosynthesis.</text>
</comment>
<dbReference type="AlphaFoldDB" id="A0A2G9F7F5"/>
<evidence type="ECO:0000256" key="7">
    <source>
        <dbReference type="HAMAP-Rule" id="MF_01057"/>
    </source>
</evidence>
<feature type="binding site" evidence="7">
    <location>
        <position position="578"/>
    </location>
    <ligand>
        <name>substrate</name>
    </ligand>
</feature>
<dbReference type="InterPro" id="IPR007507">
    <property type="entry name" value="Glycos_transf_N"/>
</dbReference>
<feature type="coiled-coil region" evidence="10">
    <location>
        <begin position="365"/>
        <end position="392"/>
    </location>
</feature>
<keyword evidence="3 7" id="KW-0489">Methyltransferase</keyword>
<dbReference type="Pfam" id="PF04413">
    <property type="entry name" value="Glycos_transf_N"/>
    <property type="match status" value="1"/>
</dbReference>
<dbReference type="FunFam" id="3.40.50.11720:FF:000001">
    <property type="entry name" value="3-deoxy-D-manno-octulosonic acid transferase"/>
    <property type="match status" value="1"/>
</dbReference>
<dbReference type="NCBIfam" id="NF001080">
    <property type="entry name" value="PRK00121.2-2"/>
    <property type="match status" value="1"/>
</dbReference>
<dbReference type="Gene3D" id="3.40.50.11720">
    <property type="entry name" value="3-Deoxy-D-manno-octulosonic-acid transferase, N-terminal domain"/>
    <property type="match status" value="1"/>
</dbReference>
<comment type="function">
    <text evidence="2 7">Catalyzes the formation of N(7)-methylguanine at position 46 (m7G46) in tRNA.</text>
</comment>
<proteinExistence type="inferred from homology"/>
<keyword evidence="6 7" id="KW-0819">tRNA processing</keyword>
<evidence type="ECO:0000256" key="2">
    <source>
        <dbReference type="ARBA" id="ARBA00003015"/>
    </source>
</evidence>
<feature type="binding site" evidence="7">
    <location>
        <position position="544"/>
    </location>
    <ligand>
        <name>S-adenosyl-L-methionine</name>
        <dbReference type="ChEBI" id="CHEBI:59789"/>
    </ligand>
</feature>
<keyword evidence="5 7" id="KW-0949">S-adenosyl-L-methionine</keyword>
<keyword evidence="10" id="KW-0175">Coiled coil</keyword>
<dbReference type="CDD" id="cd02440">
    <property type="entry name" value="AdoMet_MTases"/>
    <property type="match status" value="1"/>
</dbReference>